<proteinExistence type="inferred from homology"/>
<dbReference type="InterPro" id="IPR011659">
    <property type="entry name" value="WD40"/>
</dbReference>
<keyword evidence="3" id="KW-1185">Reference proteome</keyword>
<dbReference type="RefSeq" id="WP_165138789.1">
    <property type="nucleotide sequence ID" value="NZ_JAALLT010000001.1"/>
</dbReference>
<dbReference type="InterPro" id="IPR011042">
    <property type="entry name" value="6-blade_b-propeller_TolB-like"/>
</dbReference>
<gene>
    <name evidence="2" type="ORF">G3570_02385</name>
</gene>
<organism evidence="2 3">
    <name type="scientific">Halalkalibaculum roseum</name>
    <dbReference type="NCBI Taxonomy" id="2709311"/>
    <lineage>
        <taxon>Bacteria</taxon>
        <taxon>Pseudomonadati</taxon>
        <taxon>Balneolota</taxon>
        <taxon>Balneolia</taxon>
        <taxon>Balneolales</taxon>
        <taxon>Balneolaceae</taxon>
        <taxon>Halalkalibaculum</taxon>
    </lineage>
</organism>
<dbReference type="SUPFAM" id="SSF69304">
    <property type="entry name" value="Tricorn protease N-terminal domain"/>
    <property type="match status" value="1"/>
</dbReference>
<evidence type="ECO:0000313" key="2">
    <source>
        <dbReference type="EMBL" id="NGP75464.1"/>
    </source>
</evidence>
<comment type="caution">
    <text evidence="2">The sequence shown here is derived from an EMBL/GenBank/DDBJ whole genome shotgun (WGS) entry which is preliminary data.</text>
</comment>
<name>A0A6M1SWN1_9BACT</name>
<dbReference type="Gene3D" id="2.120.10.30">
    <property type="entry name" value="TolB, C-terminal domain"/>
    <property type="match status" value="2"/>
</dbReference>
<dbReference type="Proteomes" id="UP000473278">
    <property type="component" value="Unassembled WGS sequence"/>
</dbReference>
<comment type="similarity">
    <text evidence="1">Belongs to the TolB family.</text>
</comment>
<evidence type="ECO:0008006" key="4">
    <source>
        <dbReference type="Google" id="ProtNLM"/>
    </source>
</evidence>
<sequence>MSNRDGNSEIYLKHGMDTTWINLTNIEAGDNWPSWSPDGKKILFQSSRSGNLDIWLMNKDGTDPIQLTDNTDHDYLPSFSPDGNQISFTSWRLEEGDEERTPHIYIMNRDGTGQRRLIQESLNTSAGASWHPGGTKFLYTRKTGEIGANIYEADNEGSFLRQVTDDTLYSGGAEYSPDGSRIIYTSDYGDYTEVVLADAEGNNPEILLSGEQNYYPHWSPDGEWIIFTKIIPDTDGKDLDIYAISVSDPMNQPLLISGPNREAEGRWK</sequence>
<accession>A0A6M1SWN1</accession>
<reference evidence="2 3" key="1">
    <citation type="submission" date="2020-02" db="EMBL/GenBank/DDBJ databases">
        <title>Balneolaceae bacterium YR4-1, complete genome.</title>
        <authorList>
            <person name="Li Y."/>
            <person name="Wu S."/>
        </authorList>
    </citation>
    <scope>NUCLEOTIDE SEQUENCE [LARGE SCALE GENOMIC DNA]</scope>
    <source>
        <strain evidence="2 3">YR4-1</strain>
    </source>
</reference>
<dbReference type="AlphaFoldDB" id="A0A6M1SWN1"/>
<dbReference type="PANTHER" id="PTHR36842:SF1">
    <property type="entry name" value="PROTEIN TOLB"/>
    <property type="match status" value="1"/>
</dbReference>
<protein>
    <recommendedName>
        <fullName evidence="4">DUF5050 domain-containing protein</fullName>
    </recommendedName>
</protein>
<evidence type="ECO:0000313" key="3">
    <source>
        <dbReference type="Proteomes" id="UP000473278"/>
    </source>
</evidence>
<dbReference type="PANTHER" id="PTHR36842">
    <property type="entry name" value="PROTEIN TOLB HOMOLOG"/>
    <property type="match status" value="1"/>
</dbReference>
<dbReference type="EMBL" id="JAALLT010000001">
    <property type="protein sequence ID" value="NGP75464.1"/>
    <property type="molecule type" value="Genomic_DNA"/>
</dbReference>
<dbReference type="Pfam" id="PF07676">
    <property type="entry name" value="PD40"/>
    <property type="match status" value="4"/>
</dbReference>
<evidence type="ECO:0000256" key="1">
    <source>
        <dbReference type="ARBA" id="ARBA00009820"/>
    </source>
</evidence>